<dbReference type="InterPro" id="IPR051292">
    <property type="entry name" value="Xyl/GlcA_transferase"/>
</dbReference>
<keyword evidence="6 8" id="KW-0472">Membrane</keyword>
<evidence type="ECO:0000256" key="5">
    <source>
        <dbReference type="ARBA" id="ARBA00023034"/>
    </source>
</evidence>
<dbReference type="FunFam" id="3.90.550.10:FF:000016">
    <property type="entry name" value="LARGE xylosyl- and glucuronyltransferase 2"/>
    <property type="match status" value="1"/>
</dbReference>
<dbReference type="Pfam" id="PF13896">
    <property type="entry name" value="Glyco_transf_49"/>
    <property type="match status" value="1"/>
</dbReference>
<dbReference type="GO" id="GO:0015020">
    <property type="term" value="F:glucuronosyltransferase activity"/>
    <property type="evidence" value="ECO:0007669"/>
    <property type="project" value="TreeGrafter"/>
</dbReference>
<evidence type="ECO:0000313" key="10">
    <source>
        <dbReference type="Proteomes" id="UP001458880"/>
    </source>
</evidence>
<dbReference type="SUPFAM" id="SSF53448">
    <property type="entry name" value="Nucleotide-diphospho-sugar transferases"/>
    <property type="match status" value="2"/>
</dbReference>
<dbReference type="InterPro" id="IPR029044">
    <property type="entry name" value="Nucleotide-diphossugar_trans"/>
</dbReference>
<comment type="subcellular location">
    <subcellularLocation>
        <location evidence="1">Golgi apparatus membrane</location>
        <topology evidence="1">Single-pass type II membrane protein</topology>
    </subcellularLocation>
</comment>
<evidence type="ECO:0000256" key="2">
    <source>
        <dbReference type="ARBA" id="ARBA00022692"/>
    </source>
</evidence>
<keyword evidence="5" id="KW-0333">Golgi apparatus</keyword>
<dbReference type="GO" id="GO:0035269">
    <property type="term" value="P:protein O-linked glycosylation via mannose"/>
    <property type="evidence" value="ECO:0007669"/>
    <property type="project" value="TreeGrafter"/>
</dbReference>
<comment type="caution">
    <text evidence="9">The sequence shown here is derived from an EMBL/GenBank/DDBJ whole genome shotgun (WGS) entry which is preliminary data.</text>
</comment>
<evidence type="ECO:0000256" key="4">
    <source>
        <dbReference type="ARBA" id="ARBA00022989"/>
    </source>
</evidence>
<reference evidence="9 10" key="1">
    <citation type="journal article" date="2024" name="BMC Genomics">
        <title>De novo assembly and annotation of Popillia japonica's genome with initial clues to its potential as an invasive pest.</title>
        <authorList>
            <person name="Cucini C."/>
            <person name="Boschi S."/>
            <person name="Funari R."/>
            <person name="Cardaioli E."/>
            <person name="Iannotti N."/>
            <person name="Marturano G."/>
            <person name="Paoli F."/>
            <person name="Bruttini M."/>
            <person name="Carapelli A."/>
            <person name="Frati F."/>
            <person name="Nardi F."/>
        </authorList>
    </citation>
    <scope>NUCLEOTIDE SEQUENCE [LARGE SCALE GENOMIC DNA]</scope>
    <source>
        <strain evidence="9">DMR45628</strain>
    </source>
</reference>
<dbReference type="AlphaFoldDB" id="A0AAW1M0M9"/>
<keyword evidence="2 8" id="KW-0812">Transmembrane</keyword>
<dbReference type="Proteomes" id="UP001458880">
    <property type="component" value="Unassembled WGS sequence"/>
</dbReference>
<dbReference type="PANTHER" id="PTHR12270">
    <property type="entry name" value="GLYCOSYLTRANSFERASE-RELATED"/>
    <property type="match status" value="1"/>
</dbReference>
<keyword evidence="7" id="KW-0325">Glycoprotein</keyword>
<dbReference type="EMBL" id="JASPKY010000073">
    <property type="protein sequence ID" value="KAK9739571.1"/>
    <property type="molecule type" value="Genomic_DNA"/>
</dbReference>
<dbReference type="Pfam" id="PF01501">
    <property type="entry name" value="Glyco_transf_8"/>
    <property type="match status" value="1"/>
</dbReference>
<organism evidence="9 10">
    <name type="scientific">Popillia japonica</name>
    <name type="common">Japanese beetle</name>
    <dbReference type="NCBI Taxonomy" id="7064"/>
    <lineage>
        <taxon>Eukaryota</taxon>
        <taxon>Metazoa</taxon>
        <taxon>Ecdysozoa</taxon>
        <taxon>Arthropoda</taxon>
        <taxon>Hexapoda</taxon>
        <taxon>Insecta</taxon>
        <taxon>Pterygota</taxon>
        <taxon>Neoptera</taxon>
        <taxon>Endopterygota</taxon>
        <taxon>Coleoptera</taxon>
        <taxon>Polyphaga</taxon>
        <taxon>Scarabaeiformia</taxon>
        <taxon>Scarabaeidae</taxon>
        <taxon>Rutelinae</taxon>
        <taxon>Popillia</taxon>
    </lineage>
</organism>
<evidence type="ECO:0000256" key="3">
    <source>
        <dbReference type="ARBA" id="ARBA00022968"/>
    </source>
</evidence>
<proteinExistence type="predicted"/>
<name>A0AAW1M0M9_POPJA</name>
<evidence type="ECO:0000256" key="6">
    <source>
        <dbReference type="ARBA" id="ARBA00023136"/>
    </source>
</evidence>
<dbReference type="Gene3D" id="3.90.550.10">
    <property type="entry name" value="Spore Coat Polysaccharide Biosynthesis Protein SpsA, Chain A"/>
    <property type="match status" value="2"/>
</dbReference>
<dbReference type="InterPro" id="IPR002495">
    <property type="entry name" value="Glyco_trans_8"/>
</dbReference>
<keyword evidence="3" id="KW-0735">Signal-anchor</keyword>
<evidence type="ECO:0000256" key="8">
    <source>
        <dbReference type="SAM" id="Phobius"/>
    </source>
</evidence>
<feature type="transmembrane region" description="Helical" evidence="8">
    <location>
        <begin position="21"/>
        <end position="39"/>
    </location>
</feature>
<keyword evidence="4 8" id="KW-1133">Transmembrane helix</keyword>
<evidence type="ECO:0000256" key="1">
    <source>
        <dbReference type="ARBA" id="ARBA00004323"/>
    </source>
</evidence>
<sequence length="547" mass="63640">MALVRIVQHCAAGFWINKSKLLIYLLLISSFVTLNYIVLVRRVCDKQQTHISSTLAKDSDDDFYSKRLSISEKKCETIHIGVVCIGTTNNLFFYTLLKSLYFYRTNPLHFHVLVDNISNVSIYTLFDTWSITHVNISVYNVNNYLSKVSWLQTHHYSGVYGLSKLLFPEIVPEFVIKIIILDTDIIFNANIFELWMLFNSFNENQFIGLVENESDFYVKQNLHWPALGRGYNTGIILCHLQKMKRFNWNAIWFEIANNTVYSYGSTSLADQDVINAVITNNTVYSYGSTSLADQDVINAVIRQHPSILFEISCNWNVQLGDHTFSYQCYRNKSIKVIHWNSPRKLNTMNKDGNYFKNTYTIFAEMNGNLLRSTLNTCAFADGNYFKNTYTIFAEMNGNLLRSTLNTCAFADKQGGIQRLLNPCDKFQQRSLDKWRTLLFFRNYEYTNSNLNDITFVAQFSYDRIHMLVDLLIMWKGPMTLTLYATDREFQQVISFLNNVSILRMRTNVAFHVVFKDGIGATIPLRPIPLHVFAYFSVRRRYTPYKTQ</sequence>
<keyword evidence="9" id="KW-0808">Transferase</keyword>
<dbReference type="GO" id="GO:0000139">
    <property type="term" value="C:Golgi membrane"/>
    <property type="evidence" value="ECO:0007669"/>
    <property type="project" value="UniProtKB-SubCell"/>
</dbReference>
<evidence type="ECO:0000256" key="7">
    <source>
        <dbReference type="ARBA" id="ARBA00023180"/>
    </source>
</evidence>
<dbReference type="GO" id="GO:0042285">
    <property type="term" value="F:xylosyltransferase activity"/>
    <property type="evidence" value="ECO:0007669"/>
    <property type="project" value="TreeGrafter"/>
</dbReference>
<accession>A0AAW1M0M9</accession>
<protein>
    <submittedName>
        <fullName evidence="9">Glycosyl transferase family 8</fullName>
    </submittedName>
</protein>
<gene>
    <name evidence="9" type="ORF">QE152_g8899</name>
</gene>
<evidence type="ECO:0000313" key="9">
    <source>
        <dbReference type="EMBL" id="KAK9739571.1"/>
    </source>
</evidence>
<dbReference type="PANTHER" id="PTHR12270:SF25">
    <property type="entry name" value="GLYCOSYLTRANSFERASE-LIKE PROTEIN LARGE"/>
    <property type="match status" value="1"/>
</dbReference>
<keyword evidence="10" id="KW-1185">Reference proteome</keyword>